<dbReference type="InterPro" id="IPR005129">
    <property type="entry name" value="GTPase_ArgK"/>
</dbReference>
<reference evidence="3 4" key="1">
    <citation type="submission" date="2017-12" db="EMBL/GenBank/DDBJ databases">
        <title>Sequencing the genomes of 1000 Actinobacteria strains.</title>
        <authorList>
            <person name="Klenk H.-P."/>
        </authorList>
    </citation>
    <scope>NUCLEOTIDE SEQUENCE [LARGE SCALE GENOMIC DNA]</scope>
    <source>
        <strain evidence="3 4">DSM 44489</strain>
    </source>
</reference>
<dbReference type="PANTHER" id="PTHR23408:SF3">
    <property type="entry name" value="METHYLMALONIC ACIDURIA TYPE A PROTEIN, MITOCHONDRIAL"/>
    <property type="match status" value="1"/>
</dbReference>
<evidence type="ECO:0000313" key="3">
    <source>
        <dbReference type="EMBL" id="PKV98133.1"/>
    </source>
</evidence>
<keyword evidence="4" id="KW-1185">Reference proteome</keyword>
<dbReference type="Gene3D" id="1.20.5.170">
    <property type="match status" value="1"/>
</dbReference>
<organism evidence="3 4">
    <name type="scientific">Nocardia fluminea</name>
    <dbReference type="NCBI Taxonomy" id="134984"/>
    <lineage>
        <taxon>Bacteria</taxon>
        <taxon>Bacillati</taxon>
        <taxon>Actinomycetota</taxon>
        <taxon>Actinomycetes</taxon>
        <taxon>Mycobacteriales</taxon>
        <taxon>Nocardiaceae</taxon>
        <taxon>Nocardia</taxon>
    </lineage>
</organism>
<comment type="caution">
    <text evidence="3">The sequence shown here is derived from an EMBL/GenBank/DDBJ whole genome shotgun (WGS) entry which is preliminary data.</text>
</comment>
<feature type="region of interest" description="Disordered" evidence="2">
    <location>
        <begin position="1"/>
        <end position="42"/>
    </location>
</feature>
<dbReference type="AlphaFoldDB" id="A0A2N3WW96"/>
<dbReference type="EMBL" id="PJMW01000001">
    <property type="protein sequence ID" value="PKV98133.1"/>
    <property type="molecule type" value="Genomic_DNA"/>
</dbReference>
<gene>
    <name evidence="3" type="ORF">ATK86_0141</name>
</gene>
<proteinExistence type="inferred from homology"/>
<dbReference type="GO" id="GO:0003924">
    <property type="term" value="F:GTPase activity"/>
    <property type="evidence" value="ECO:0007669"/>
    <property type="project" value="InterPro"/>
</dbReference>
<dbReference type="NCBIfam" id="NF006958">
    <property type="entry name" value="PRK09435.1"/>
    <property type="match status" value="1"/>
</dbReference>
<dbReference type="Proteomes" id="UP000233766">
    <property type="component" value="Unassembled WGS sequence"/>
</dbReference>
<keyword evidence="3" id="KW-0808">Transferase</keyword>
<dbReference type="GO" id="GO:0005525">
    <property type="term" value="F:GTP binding"/>
    <property type="evidence" value="ECO:0007669"/>
    <property type="project" value="InterPro"/>
</dbReference>
<dbReference type="SUPFAM" id="SSF52540">
    <property type="entry name" value="P-loop containing nucleoside triphosphate hydrolases"/>
    <property type="match status" value="1"/>
</dbReference>
<dbReference type="NCBIfam" id="TIGR00750">
    <property type="entry name" value="lao"/>
    <property type="match status" value="1"/>
</dbReference>
<dbReference type="PANTHER" id="PTHR23408">
    <property type="entry name" value="METHYLMALONYL-COA MUTASE"/>
    <property type="match status" value="1"/>
</dbReference>
<dbReference type="GO" id="GO:0016301">
    <property type="term" value="F:kinase activity"/>
    <property type="evidence" value="ECO:0007669"/>
    <property type="project" value="UniProtKB-KW"/>
</dbReference>
<keyword evidence="3" id="KW-0418">Kinase</keyword>
<dbReference type="Pfam" id="PF03308">
    <property type="entry name" value="MeaB"/>
    <property type="match status" value="1"/>
</dbReference>
<evidence type="ECO:0000313" key="4">
    <source>
        <dbReference type="Proteomes" id="UP000233766"/>
    </source>
</evidence>
<evidence type="ECO:0000256" key="1">
    <source>
        <dbReference type="ARBA" id="ARBA00009625"/>
    </source>
</evidence>
<dbReference type="InterPro" id="IPR027417">
    <property type="entry name" value="P-loop_NTPase"/>
</dbReference>
<accession>A0A2N3WW96</accession>
<comment type="similarity">
    <text evidence="1">Belongs to the SIMIBI class G3E GTPase family. ArgK/MeaB subfamily.</text>
</comment>
<dbReference type="Gene3D" id="1.10.287.130">
    <property type="match status" value="1"/>
</dbReference>
<dbReference type="Gene3D" id="3.40.50.300">
    <property type="entry name" value="P-loop containing nucleotide triphosphate hydrolases"/>
    <property type="match status" value="1"/>
</dbReference>
<protein>
    <submittedName>
        <fullName evidence="3">LAO/AO transport system kinase</fullName>
    </submittedName>
</protein>
<sequence length="371" mass="39340">MPYRNSMSDAAQVAGGADAHPRLGTTAGVGSPRNEGRTAAGARRTIDVDALAEQVEAGERSGLARAITLVESTRSDHRELAQQLLLRVAAEPGSVVSNRVGITGVPGVGKSTFIDALGMYLLAKGHRVAVLAVDPSSTRTGGSILGDKTRMARLSLEADAFIRPSPTAGTLGGVAKATRETIVLLEAAGYDVILVETVGVGQSEVTVANMVDVFCFLTLARTGDQLQGIKKGVLELAELVAVNKADGKHEIEAKGAARELAGALRLIHPHDALWKPPVLTMSGLEGVGLDKFWSTVLDHRRVLTEAGEFAEKRRRQQVDWTWTMVHDQILRRLADNPNVKDVRAQVESAVRAGTLTPALAAEQILTAFDGS</sequence>
<dbReference type="CDD" id="cd03114">
    <property type="entry name" value="MMAA-like"/>
    <property type="match status" value="1"/>
</dbReference>
<dbReference type="GO" id="GO:0005737">
    <property type="term" value="C:cytoplasm"/>
    <property type="evidence" value="ECO:0007669"/>
    <property type="project" value="TreeGrafter"/>
</dbReference>
<name>A0A2N3WW96_9NOCA</name>
<evidence type="ECO:0000256" key="2">
    <source>
        <dbReference type="SAM" id="MobiDB-lite"/>
    </source>
</evidence>